<keyword evidence="1" id="KW-0378">Hydrolase</keyword>
<dbReference type="GO" id="GO:0016787">
    <property type="term" value="F:hydrolase activity"/>
    <property type="evidence" value="ECO:0007669"/>
    <property type="project" value="UniProtKB-KW"/>
</dbReference>
<feature type="region of interest" description="Disordered" evidence="2">
    <location>
        <begin position="331"/>
        <end position="368"/>
    </location>
</feature>
<evidence type="ECO:0000259" key="3">
    <source>
        <dbReference type="Pfam" id="PF07910"/>
    </source>
</evidence>
<proteinExistence type="predicted"/>
<reference evidence="4" key="1">
    <citation type="submission" date="2022-07" db="EMBL/GenBank/DDBJ databases">
        <title>Genome Sequence of Agrocybe chaxingu.</title>
        <authorList>
            <person name="Buettner E."/>
        </authorList>
    </citation>
    <scope>NUCLEOTIDE SEQUENCE</scope>
    <source>
        <strain evidence="4">MP-N11</strain>
    </source>
</reference>
<keyword evidence="5" id="KW-1185">Reference proteome</keyword>
<sequence>MPQLSNNLNGFDDVIIESLRCAFCSKDLDPLSIPQREAHYEVHFSNEAHTAFGSSQTVSINVDLNTEPPAPLKKDFRAPDTKKDNPQKRCMLLPKETDVFWYPDRASLPPSSCTPGMIPLLRKGLLKLHGRGNLRRAVLCTDKAVHVHREAWDASWGCGYRNFLMLCATLMCQTQQPLYFPLLDSPLPPSVRNLQCWIESAWKQGFDVDGQKELKKLAGTRKWIGTAGPESVVDWVVNYFSPQPRVIEKPANAFESLKEFPITTTDKMPLILQHDGHSRTIVGYQVDKNGAASLLVFDPAHRPTEDYRRAALCEFEHLKITSENELLEPMAGSSNLKRKRSLEISRQNNKASRLGESSSNAQKTSPLKVLSSKNGFSRSNHIGKNLDLFALVKKYSIEMKNLSKKKQYQILYFPLSAPLAEYEKTKRKIVTSTKIS</sequence>
<protein>
    <recommendedName>
        <fullName evidence="3">UFSP1/2/DUB catalytic domain-containing protein</fullName>
    </recommendedName>
</protein>
<feature type="domain" description="UFSP1/2/DUB catalytic" evidence="3">
    <location>
        <begin position="136"/>
        <end position="307"/>
    </location>
</feature>
<dbReference type="EMBL" id="JANKHO010000540">
    <property type="protein sequence ID" value="KAJ3508673.1"/>
    <property type="molecule type" value="Genomic_DNA"/>
</dbReference>
<evidence type="ECO:0000313" key="4">
    <source>
        <dbReference type="EMBL" id="KAJ3508673.1"/>
    </source>
</evidence>
<organism evidence="4 5">
    <name type="scientific">Agrocybe chaxingu</name>
    <dbReference type="NCBI Taxonomy" id="84603"/>
    <lineage>
        <taxon>Eukaryota</taxon>
        <taxon>Fungi</taxon>
        <taxon>Dikarya</taxon>
        <taxon>Basidiomycota</taxon>
        <taxon>Agaricomycotina</taxon>
        <taxon>Agaricomycetes</taxon>
        <taxon>Agaricomycetidae</taxon>
        <taxon>Agaricales</taxon>
        <taxon>Agaricineae</taxon>
        <taxon>Strophariaceae</taxon>
        <taxon>Agrocybe</taxon>
    </lineage>
</organism>
<dbReference type="Proteomes" id="UP001148786">
    <property type="component" value="Unassembled WGS sequence"/>
</dbReference>
<dbReference type="InterPro" id="IPR012462">
    <property type="entry name" value="UFSP1/2_DUB_cat"/>
</dbReference>
<evidence type="ECO:0000256" key="2">
    <source>
        <dbReference type="SAM" id="MobiDB-lite"/>
    </source>
</evidence>
<evidence type="ECO:0000256" key="1">
    <source>
        <dbReference type="ARBA" id="ARBA00022801"/>
    </source>
</evidence>
<accession>A0A9W8MX52</accession>
<evidence type="ECO:0000313" key="5">
    <source>
        <dbReference type="Proteomes" id="UP001148786"/>
    </source>
</evidence>
<dbReference type="AlphaFoldDB" id="A0A9W8MX52"/>
<dbReference type="Pfam" id="PF07910">
    <property type="entry name" value="Peptidase_C78"/>
    <property type="match status" value="1"/>
</dbReference>
<gene>
    <name evidence="4" type="ORF">NLJ89_g5620</name>
</gene>
<name>A0A9W8MX52_9AGAR</name>
<feature type="compositionally biased region" description="Polar residues" evidence="2">
    <location>
        <begin position="344"/>
        <end position="368"/>
    </location>
</feature>
<comment type="caution">
    <text evidence="4">The sequence shown here is derived from an EMBL/GenBank/DDBJ whole genome shotgun (WGS) entry which is preliminary data.</text>
</comment>
<dbReference type="OrthoDB" id="288987at2759"/>
<dbReference type="Gene3D" id="3.90.70.130">
    <property type="match status" value="1"/>
</dbReference>